<evidence type="ECO:0000256" key="2">
    <source>
        <dbReference type="ARBA" id="ARBA00023125"/>
    </source>
</evidence>
<reference evidence="6" key="1">
    <citation type="journal article" date="2019" name="Int. J. Syst. Evol. Microbiol.">
        <title>The Global Catalogue of Microorganisms (GCM) 10K type strain sequencing project: providing services to taxonomists for standard genome sequencing and annotation.</title>
        <authorList>
            <consortium name="The Broad Institute Genomics Platform"/>
            <consortium name="The Broad Institute Genome Sequencing Center for Infectious Disease"/>
            <person name="Wu L."/>
            <person name="Ma J."/>
        </authorList>
    </citation>
    <scope>NUCLEOTIDE SEQUENCE [LARGE SCALE GENOMIC DNA]</scope>
    <source>
        <strain evidence="6">CGMCC 4.7277</strain>
    </source>
</reference>
<keyword evidence="1" id="KW-0805">Transcription regulation</keyword>
<dbReference type="InterPro" id="IPR018062">
    <property type="entry name" value="HTH_AraC-typ_CS"/>
</dbReference>
<proteinExistence type="predicted"/>
<accession>A0ABW0QKS3</accession>
<dbReference type="SMART" id="SM00342">
    <property type="entry name" value="HTH_ARAC"/>
    <property type="match status" value="1"/>
</dbReference>
<organism evidence="5 6">
    <name type="scientific">Polaromonas jejuensis</name>
    <dbReference type="NCBI Taxonomy" id="457502"/>
    <lineage>
        <taxon>Bacteria</taxon>
        <taxon>Pseudomonadati</taxon>
        <taxon>Pseudomonadota</taxon>
        <taxon>Betaproteobacteria</taxon>
        <taxon>Burkholderiales</taxon>
        <taxon>Comamonadaceae</taxon>
        <taxon>Polaromonas</taxon>
    </lineage>
</organism>
<comment type="caution">
    <text evidence="5">The sequence shown here is derived from an EMBL/GenBank/DDBJ whole genome shotgun (WGS) entry which is preliminary data.</text>
</comment>
<dbReference type="Gene3D" id="1.10.10.60">
    <property type="entry name" value="Homeodomain-like"/>
    <property type="match status" value="2"/>
</dbReference>
<evidence type="ECO:0000313" key="6">
    <source>
        <dbReference type="Proteomes" id="UP001596084"/>
    </source>
</evidence>
<dbReference type="PANTHER" id="PTHR46796">
    <property type="entry name" value="HTH-TYPE TRANSCRIPTIONAL ACTIVATOR RHAS-RELATED"/>
    <property type="match status" value="1"/>
</dbReference>
<dbReference type="InterPro" id="IPR050204">
    <property type="entry name" value="AraC_XylS_family_regulators"/>
</dbReference>
<dbReference type="PROSITE" id="PS01124">
    <property type="entry name" value="HTH_ARAC_FAMILY_2"/>
    <property type="match status" value="1"/>
</dbReference>
<evidence type="ECO:0000256" key="1">
    <source>
        <dbReference type="ARBA" id="ARBA00023015"/>
    </source>
</evidence>
<dbReference type="InterPro" id="IPR009057">
    <property type="entry name" value="Homeodomain-like_sf"/>
</dbReference>
<dbReference type="InterPro" id="IPR018060">
    <property type="entry name" value="HTH_AraC"/>
</dbReference>
<keyword evidence="2" id="KW-0238">DNA-binding</keyword>
<gene>
    <name evidence="5" type="ORF">ACFPP7_20785</name>
</gene>
<dbReference type="PROSITE" id="PS00041">
    <property type="entry name" value="HTH_ARAC_FAMILY_1"/>
    <property type="match status" value="1"/>
</dbReference>
<dbReference type="SUPFAM" id="SSF46689">
    <property type="entry name" value="Homeodomain-like"/>
    <property type="match status" value="2"/>
</dbReference>
<protein>
    <submittedName>
        <fullName evidence="5">Helix-turn-helix domain-containing protein</fullName>
    </submittedName>
</protein>
<dbReference type="EMBL" id="JBHSMX010000064">
    <property type="protein sequence ID" value="MFC5523329.1"/>
    <property type="molecule type" value="Genomic_DNA"/>
</dbReference>
<name>A0ABW0QKS3_9BURK</name>
<evidence type="ECO:0000256" key="3">
    <source>
        <dbReference type="ARBA" id="ARBA00023163"/>
    </source>
</evidence>
<dbReference type="Proteomes" id="UP001596084">
    <property type="component" value="Unassembled WGS sequence"/>
</dbReference>
<sequence>MPSHSRIPQIPQTPPPACRLDGVLAHIDTHLGEPLPLESLAAMVGLSVWRFATVFRERVGVSPHRYICSRRVRHAQALLRQGMPLASVASAVGFCDQSHLSRRFKHLCSMTPGQYQSQHRRNH</sequence>
<evidence type="ECO:0000259" key="4">
    <source>
        <dbReference type="PROSITE" id="PS01124"/>
    </source>
</evidence>
<evidence type="ECO:0000313" key="5">
    <source>
        <dbReference type="EMBL" id="MFC5523329.1"/>
    </source>
</evidence>
<feature type="domain" description="HTH araC/xylS-type" evidence="4">
    <location>
        <begin position="21"/>
        <end position="118"/>
    </location>
</feature>
<dbReference type="Pfam" id="PF12833">
    <property type="entry name" value="HTH_18"/>
    <property type="match status" value="1"/>
</dbReference>
<keyword evidence="3" id="KW-0804">Transcription</keyword>
<keyword evidence="6" id="KW-1185">Reference proteome</keyword>
<dbReference type="RefSeq" id="WP_068833948.1">
    <property type="nucleotide sequence ID" value="NZ_JBHSMX010000064.1"/>
</dbReference>